<evidence type="ECO:0000256" key="1">
    <source>
        <dbReference type="SAM" id="MobiDB-lite"/>
    </source>
</evidence>
<evidence type="ECO:0000313" key="4">
    <source>
        <dbReference type="Proteomes" id="UP000008068"/>
    </source>
</evidence>
<sequence>MSGGKNNTDQASFGASSGRKMRKKATTDQTATEDHNNTEDFQQEILGALRQIQQEIAFSKQETLDSQQQFAQDIIRRVEKVEEVSALRALATENEADRYLIKHLQGQLKEANEKQEKQDQKCPNINITVRTVTGQEIPLKVESLDVVYVLKLRIKELEDIPLHNMRLIFQSWFFKQSATIKMSSQIAISKQIRALPNMVLSAFKACELSKLKLNIKE</sequence>
<organism evidence="4">
    <name type="scientific">Caenorhabditis brenneri</name>
    <name type="common">Nematode worm</name>
    <dbReference type="NCBI Taxonomy" id="135651"/>
    <lineage>
        <taxon>Eukaryota</taxon>
        <taxon>Metazoa</taxon>
        <taxon>Ecdysozoa</taxon>
        <taxon>Nematoda</taxon>
        <taxon>Chromadorea</taxon>
        <taxon>Rhabditida</taxon>
        <taxon>Rhabditina</taxon>
        <taxon>Rhabditomorpha</taxon>
        <taxon>Rhabditoidea</taxon>
        <taxon>Rhabditidae</taxon>
        <taxon>Peloderinae</taxon>
        <taxon>Caenorhabditis</taxon>
    </lineage>
</organism>
<protein>
    <recommendedName>
        <fullName evidence="2">Ubiquitin-like domain-containing protein</fullName>
    </recommendedName>
</protein>
<dbReference type="PROSITE" id="PS50053">
    <property type="entry name" value="UBIQUITIN_2"/>
    <property type="match status" value="1"/>
</dbReference>
<dbReference type="InterPro" id="IPR029071">
    <property type="entry name" value="Ubiquitin-like_domsf"/>
</dbReference>
<name>G0NDX1_CAEBE</name>
<dbReference type="HOGENOM" id="CLU_1273266_0_0_1"/>
<dbReference type="InParanoid" id="G0NDX1"/>
<dbReference type="Gene3D" id="3.10.20.90">
    <property type="entry name" value="Phosphatidylinositol 3-kinase Catalytic Subunit, Chain A, domain 1"/>
    <property type="match status" value="1"/>
</dbReference>
<proteinExistence type="predicted"/>
<dbReference type="InterPro" id="IPR000626">
    <property type="entry name" value="Ubiquitin-like_dom"/>
</dbReference>
<keyword evidence="4" id="KW-1185">Reference proteome</keyword>
<dbReference type="SUPFAM" id="SSF54236">
    <property type="entry name" value="Ubiquitin-like"/>
    <property type="match status" value="1"/>
</dbReference>
<dbReference type="Pfam" id="PF00240">
    <property type="entry name" value="ubiquitin"/>
    <property type="match status" value="1"/>
</dbReference>
<accession>G0NDX1</accession>
<gene>
    <name evidence="3" type="ORF">CAEBREN_15073</name>
</gene>
<dbReference type="Proteomes" id="UP000008068">
    <property type="component" value="Unassembled WGS sequence"/>
</dbReference>
<feature type="domain" description="Ubiquitin-like" evidence="2">
    <location>
        <begin position="125"/>
        <end position="181"/>
    </location>
</feature>
<evidence type="ECO:0000313" key="3">
    <source>
        <dbReference type="EMBL" id="EGT58589.1"/>
    </source>
</evidence>
<dbReference type="FunCoup" id="G0NDX1">
    <property type="interactions" value="4"/>
</dbReference>
<dbReference type="OrthoDB" id="1885901at2759"/>
<feature type="compositionally biased region" description="Polar residues" evidence="1">
    <location>
        <begin position="1"/>
        <end position="15"/>
    </location>
</feature>
<evidence type="ECO:0000259" key="2">
    <source>
        <dbReference type="PROSITE" id="PS50053"/>
    </source>
</evidence>
<dbReference type="AlphaFoldDB" id="G0NDX1"/>
<dbReference type="EMBL" id="GL379870">
    <property type="protein sequence ID" value="EGT58589.1"/>
    <property type="molecule type" value="Genomic_DNA"/>
</dbReference>
<reference evidence="4" key="1">
    <citation type="submission" date="2011-07" db="EMBL/GenBank/DDBJ databases">
        <authorList>
            <consortium name="Caenorhabditis brenneri Sequencing and Analysis Consortium"/>
            <person name="Wilson R.K."/>
        </authorList>
    </citation>
    <scope>NUCLEOTIDE SEQUENCE [LARGE SCALE GENOMIC DNA]</scope>
    <source>
        <strain evidence="4">PB2801</strain>
    </source>
</reference>
<feature type="region of interest" description="Disordered" evidence="1">
    <location>
        <begin position="1"/>
        <end position="40"/>
    </location>
</feature>